<dbReference type="SUPFAM" id="SSF51261">
    <property type="entry name" value="Duplicated hybrid motif"/>
    <property type="match status" value="1"/>
</dbReference>
<gene>
    <name evidence="4" type="ORF">GCM10007231_18670</name>
</gene>
<evidence type="ECO:0000256" key="2">
    <source>
        <dbReference type="SAM" id="MobiDB-lite"/>
    </source>
</evidence>
<protein>
    <recommendedName>
        <fullName evidence="3">M23ase beta-sheet core domain-containing protein</fullName>
    </recommendedName>
</protein>
<evidence type="ECO:0000259" key="3">
    <source>
        <dbReference type="Pfam" id="PF01551"/>
    </source>
</evidence>
<name>A0ABQ1Q954_9ACTN</name>
<dbReference type="InterPro" id="IPR011055">
    <property type="entry name" value="Dup_hybrid_motif"/>
</dbReference>
<feature type="region of interest" description="Disordered" evidence="2">
    <location>
        <begin position="1"/>
        <end position="33"/>
    </location>
</feature>
<reference evidence="5" key="1">
    <citation type="journal article" date="2019" name="Int. J. Syst. Evol. Microbiol.">
        <title>The Global Catalogue of Microorganisms (GCM) 10K type strain sequencing project: providing services to taxonomists for standard genome sequencing and annotation.</title>
        <authorList>
            <consortium name="The Broad Institute Genomics Platform"/>
            <consortium name="The Broad Institute Genome Sequencing Center for Infectious Disease"/>
            <person name="Wu L."/>
            <person name="Ma J."/>
        </authorList>
    </citation>
    <scope>NUCLEOTIDE SEQUENCE [LARGE SCALE GENOMIC DNA]</scope>
    <source>
        <strain evidence="5">CCM 7403</strain>
    </source>
</reference>
<dbReference type="Gene3D" id="2.70.70.10">
    <property type="entry name" value="Glucose Permease (Domain IIA)"/>
    <property type="match status" value="1"/>
</dbReference>
<organism evidence="4 5">
    <name type="scientific">Nocardioides daphniae</name>
    <dbReference type="NCBI Taxonomy" id="402297"/>
    <lineage>
        <taxon>Bacteria</taxon>
        <taxon>Bacillati</taxon>
        <taxon>Actinomycetota</taxon>
        <taxon>Actinomycetes</taxon>
        <taxon>Propionibacteriales</taxon>
        <taxon>Nocardioidaceae</taxon>
        <taxon>Nocardioides</taxon>
    </lineage>
</organism>
<dbReference type="PANTHER" id="PTHR21666">
    <property type="entry name" value="PEPTIDASE-RELATED"/>
    <property type="match status" value="1"/>
</dbReference>
<evidence type="ECO:0000313" key="5">
    <source>
        <dbReference type="Proteomes" id="UP000630594"/>
    </source>
</evidence>
<comment type="caution">
    <text evidence="4">The sequence shown here is derived from an EMBL/GenBank/DDBJ whole genome shotgun (WGS) entry which is preliminary data.</text>
</comment>
<keyword evidence="5" id="KW-1185">Reference proteome</keyword>
<dbReference type="PANTHER" id="PTHR21666:SF289">
    <property type="entry name" value="L-ALA--D-GLU ENDOPEPTIDASE"/>
    <property type="match status" value="1"/>
</dbReference>
<dbReference type="InterPro" id="IPR028994">
    <property type="entry name" value="Integrin_alpha_N"/>
</dbReference>
<dbReference type="Pfam" id="PF01551">
    <property type="entry name" value="Peptidase_M23"/>
    <property type="match status" value="1"/>
</dbReference>
<dbReference type="CDD" id="cd12797">
    <property type="entry name" value="M23_peptidase"/>
    <property type="match status" value="1"/>
</dbReference>
<dbReference type="Proteomes" id="UP000630594">
    <property type="component" value="Unassembled WGS sequence"/>
</dbReference>
<proteinExistence type="predicted"/>
<evidence type="ECO:0000313" key="4">
    <source>
        <dbReference type="EMBL" id="GGD19758.1"/>
    </source>
</evidence>
<evidence type="ECO:0000256" key="1">
    <source>
        <dbReference type="ARBA" id="ARBA00022729"/>
    </source>
</evidence>
<dbReference type="InterPro" id="IPR050570">
    <property type="entry name" value="Cell_wall_metabolism_enzyme"/>
</dbReference>
<feature type="domain" description="M23ase beta-sheet core" evidence="3">
    <location>
        <begin position="23"/>
        <end position="117"/>
    </location>
</feature>
<dbReference type="InterPro" id="IPR016047">
    <property type="entry name" value="M23ase_b-sheet_dom"/>
</dbReference>
<dbReference type="SUPFAM" id="SSF69318">
    <property type="entry name" value="Integrin alpha N-terminal domain"/>
    <property type="match status" value="1"/>
</dbReference>
<dbReference type="EMBL" id="BMCK01000002">
    <property type="protein sequence ID" value="GGD19758.1"/>
    <property type="molecule type" value="Genomic_DNA"/>
</dbReference>
<accession>A0ABQ1Q954</accession>
<keyword evidence="1" id="KW-0732">Signal</keyword>
<sequence>MPFACGQSWTGSTRSHHSPSAHSIDFNAPNDLGQPVVASAPGRVVTSNNTSNSGYGRYVVLDHGNGETTVYAHLQHSHVTVGTWLDQGALVGQLGTTGNSSGPHLHYEQKVGRTVVAPRLNRTKYVYGTSASTNCADVPLAGNLLEGEGAQVAVFRRSAAPQVHVRGADGKTRLMAVGQASDEPVLGDWTGYGLQSVGSFSPATRTFTLAGEAGFFSITFGLRGDRPIAGDWDGNGIWEVGVYRPSNSTFVLRSATGTSTNLKLGKVGDLPVTGDWDGDGVTDVGVFDRATTTFTLRTRAAKPVTTTVRHGLVGDIPVAADWDGDGKADVGTWTPANATFSQRIAPSGKVAPRVQNVRYGRAR</sequence>